<evidence type="ECO:0000313" key="2">
    <source>
        <dbReference type="Proteomes" id="UP001386955"/>
    </source>
</evidence>
<sequence length="174" mass="19497">MWKERIPKIIKSTLACDKTKVSHFTEYDSAYPYDSEENALTLVSSRMVKRENRLGLTLIEKMQWEYGTKQPERNDGPQNKRSITSLKRIDFDGGEVSCGWMDWLLTVVLASEIQMSFVILTAISILGLESGGLSWVVTAVARLKMEIGAVETESLLVTSPHLTACALPPFKPSK</sequence>
<reference evidence="1 2" key="1">
    <citation type="submission" date="2024-01" db="EMBL/GenBank/DDBJ databases">
        <title>The genomes of 5 underutilized Papilionoideae crops provide insights into root nodulation and disease resistanc.</title>
        <authorList>
            <person name="Jiang F."/>
        </authorList>
    </citation>
    <scope>NUCLEOTIDE SEQUENCE [LARGE SCALE GENOMIC DNA]</scope>
    <source>
        <strain evidence="1">DUOXIRENSHENG_FW03</strain>
        <tissue evidence="1">Leaves</tissue>
    </source>
</reference>
<comment type="caution">
    <text evidence="1">The sequence shown here is derived from an EMBL/GenBank/DDBJ whole genome shotgun (WGS) entry which is preliminary data.</text>
</comment>
<evidence type="ECO:0000313" key="1">
    <source>
        <dbReference type="EMBL" id="KAK7406152.1"/>
    </source>
</evidence>
<protein>
    <submittedName>
        <fullName evidence="1">Uncharacterized protein</fullName>
    </submittedName>
</protein>
<dbReference type="Proteomes" id="UP001386955">
    <property type="component" value="Unassembled WGS sequence"/>
</dbReference>
<proteinExistence type="predicted"/>
<organism evidence="1 2">
    <name type="scientific">Psophocarpus tetragonolobus</name>
    <name type="common">Winged bean</name>
    <name type="synonym">Dolichos tetragonolobus</name>
    <dbReference type="NCBI Taxonomy" id="3891"/>
    <lineage>
        <taxon>Eukaryota</taxon>
        <taxon>Viridiplantae</taxon>
        <taxon>Streptophyta</taxon>
        <taxon>Embryophyta</taxon>
        <taxon>Tracheophyta</taxon>
        <taxon>Spermatophyta</taxon>
        <taxon>Magnoliopsida</taxon>
        <taxon>eudicotyledons</taxon>
        <taxon>Gunneridae</taxon>
        <taxon>Pentapetalae</taxon>
        <taxon>rosids</taxon>
        <taxon>fabids</taxon>
        <taxon>Fabales</taxon>
        <taxon>Fabaceae</taxon>
        <taxon>Papilionoideae</taxon>
        <taxon>50 kb inversion clade</taxon>
        <taxon>NPAAA clade</taxon>
        <taxon>indigoferoid/millettioid clade</taxon>
        <taxon>Phaseoleae</taxon>
        <taxon>Psophocarpus</taxon>
    </lineage>
</organism>
<accession>A0AAN9T3R9</accession>
<keyword evidence="2" id="KW-1185">Reference proteome</keyword>
<name>A0AAN9T3R9_PSOTE</name>
<gene>
    <name evidence="1" type="ORF">VNO78_07772</name>
</gene>
<dbReference type="EMBL" id="JAYMYS010000002">
    <property type="protein sequence ID" value="KAK7406152.1"/>
    <property type="molecule type" value="Genomic_DNA"/>
</dbReference>
<dbReference type="AlphaFoldDB" id="A0AAN9T3R9"/>